<evidence type="ECO:0000313" key="5">
    <source>
        <dbReference type="Proteomes" id="UP000034196"/>
    </source>
</evidence>
<sequence>MGVDLGEKGGGPSRAPAQQDDGGGSKAVRNTAVAAGGAGCLLFPLGLAGGTVIVIVFCGFGVLLAPLIAIYLLFHSIFGGGGGGGDIPGPSDASSVLAVFQGDGQGDLDTSTVPEDLVDPIQKAGAICSAVGPIVIASQIEKASGFNASLVGADGRQGISQLLPDVFTQYGKDDDGNGKTSALDAKDSIMAQGRYLCDLAGQAQQMIDANEATGSVLDLALAAYDVGMDAVRAAKGVPKTAEAQGYVAAVRAQFAKYAGVAAIPSGTATPTGIQTSLPTAVPTESLSPTPTP</sequence>
<accession>A0A1J4P3N1</accession>
<proteinExistence type="predicted"/>
<evidence type="ECO:0000313" key="4">
    <source>
        <dbReference type="EMBL" id="OIJ69168.1"/>
    </source>
</evidence>
<protein>
    <recommendedName>
        <fullName evidence="3">Transglycosylase SLT domain-containing protein</fullName>
    </recommendedName>
</protein>
<dbReference type="AlphaFoldDB" id="A0A1J4P3N1"/>
<dbReference type="SUPFAM" id="SSF53955">
    <property type="entry name" value="Lysozyme-like"/>
    <property type="match status" value="1"/>
</dbReference>
<feature type="region of interest" description="Disordered" evidence="1">
    <location>
        <begin position="268"/>
        <end position="292"/>
    </location>
</feature>
<dbReference type="Proteomes" id="UP000034196">
    <property type="component" value="Unassembled WGS sequence"/>
</dbReference>
<dbReference type="Pfam" id="PF01464">
    <property type="entry name" value="SLT"/>
    <property type="match status" value="1"/>
</dbReference>
<dbReference type="InterPro" id="IPR008258">
    <property type="entry name" value="Transglycosylase_SLT_dom_1"/>
</dbReference>
<keyword evidence="5" id="KW-1185">Reference proteome</keyword>
<evidence type="ECO:0000256" key="1">
    <source>
        <dbReference type="SAM" id="MobiDB-lite"/>
    </source>
</evidence>
<dbReference type="OrthoDB" id="9815778at2"/>
<keyword evidence="2" id="KW-0812">Transmembrane</keyword>
<dbReference type="STRING" id="1428628.WN71_004055"/>
<feature type="transmembrane region" description="Helical" evidence="2">
    <location>
        <begin position="52"/>
        <end position="74"/>
    </location>
</feature>
<comment type="caution">
    <text evidence="4">The sequence shown here is derived from an EMBL/GenBank/DDBJ whole genome shotgun (WGS) entry which is preliminary data.</text>
</comment>
<keyword evidence="2" id="KW-0472">Membrane</keyword>
<feature type="domain" description="Transglycosylase SLT" evidence="3">
    <location>
        <begin position="140"/>
        <end position="243"/>
    </location>
</feature>
<feature type="region of interest" description="Disordered" evidence="1">
    <location>
        <begin position="1"/>
        <end position="26"/>
    </location>
</feature>
<dbReference type="InterPro" id="IPR023346">
    <property type="entry name" value="Lysozyme-like_dom_sf"/>
</dbReference>
<reference evidence="4" key="1">
    <citation type="submission" date="2016-10" db="EMBL/GenBank/DDBJ databases">
        <title>Genome sequence of Streptomyces mangrovisoli MUSC 149.</title>
        <authorList>
            <person name="Lee L.-H."/>
            <person name="Ser H.-L."/>
        </authorList>
    </citation>
    <scope>NUCLEOTIDE SEQUENCE [LARGE SCALE GENOMIC DNA]</scope>
    <source>
        <strain evidence="4">MUSC 149</strain>
    </source>
</reference>
<evidence type="ECO:0000259" key="3">
    <source>
        <dbReference type="Pfam" id="PF01464"/>
    </source>
</evidence>
<keyword evidence="2" id="KW-1133">Transmembrane helix</keyword>
<dbReference type="EMBL" id="LAVA02000008">
    <property type="protein sequence ID" value="OIJ69168.1"/>
    <property type="molecule type" value="Genomic_DNA"/>
</dbReference>
<gene>
    <name evidence="4" type="ORF">WN71_004055</name>
</gene>
<name>A0A1J4P3N1_9ACTN</name>
<dbReference type="Gene3D" id="1.10.530.10">
    <property type="match status" value="1"/>
</dbReference>
<dbReference type="RefSeq" id="WP_046581686.1">
    <property type="nucleotide sequence ID" value="NZ_LAVA02000008.1"/>
</dbReference>
<evidence type="ECO:0000256" key="2">
    <source>
        <dbReference type="SAM" id="Phobius"/>
    </source>
</evidence>
<organism evidence="4 5">
    <name type="scientific">Streptomyces mangrovisoli</name>
    <dbReference type="NCBI Taxonomy" id="1428628"/>
    <lineage>
        <taxon>Bacteria</taxon>
        <taxon>Bacillati</taxon>
        <taxon>Actinomycetota</taxon>
        <taxon>Actinomycetes</taxon>
        <taxon>Kitasatosporales</taxon>
        <taxon>Streptomycetaceae</taxon>
        <taxon>Streptomyces</taxon>
    </lineage>
</organism>